<dbReference type="PANTHER" id="PTHR10188:SF6">
    <property type="entry name" value="N(4)-(BETA-N-ACETYLGLUCOSAMINYL)-L-ASPARAGINASE"/>
    <property type="match status" value="1"/>
</dbReference>
<feature type="binding site" evidence="2">
    <location>
        <begin position="219"/>
        <end position="222"/>
    </location>
    <ligand>
        <name>substrate</name>
    </ligand>
</feature>
<dbReference type="EC" id="3.4.19.5" evidence="4"/>
<dbReference type="GO" id="GO:0016811">
    <property type="term" value="F:hydrolase activity, acting on carbon-nitrogen (but not peptide) bonds, in linear amides"/>
    <property type="evidence" value="ECO:0007669"/>
    <property type="project" value="UniProtKB-ARBA"/>
</dbReference>
<evidence type="ECO:0000313" key="5">
    <source>
        <dbReference type="Proteomes" id="UP000238823"/>
    </source>
</evidence>
<evidence type="ECO:0000256" key="3">
    <source>
        <dbReference type="PIRSR" id="PIRSR600246-3"/>
    </source>
</evidence>
<feature type="active site" description="Nucleophile" evidence="1">
    <location>
        <position position="168"/>
    </location>
</feature>
<dbReference type="RefSeq" id="WP_106090006.1">
    <property type="nucleotide sequence ID" value="NZ_PVNL01000057.1"/>
</dbReference>
<evidence type="ECO:0000256" key="2">
    <source>
        <dbReference type="PIRSR" id="PIRSR600246-2"/>
    </source>
</evidence>
<protein>
    <submittedName>
        <fullName evidence="4">Isoaspartyl peptidase</fullName>
        <ecNumber evidence="4">3.4.19.5</ecNumber>
    </submittedName>
</protein>
<dbReference type="OrthoDB" id="9780217at2"/>
<dbReference type="PANTHER" id="PTHR10188">
    <property type="entry name" value="L-ASPARAGINASE"/>
    <property type="match status" value="1"/>
</dbReference>
<organism evidence="4 5">
    <name type="scientific">Enhygromyxa salina</name>
    <dbReference type="NCBI Taxonomy" id="215803"/>
    <lineage>
        <taxon>Bacteria</taxon>
        <taxon>Pseudomonadati</taxon>
        <taxon>Myxococcota</taxon>
        <taxon>Polyangia</taxon>
        <taxon>Nannocystales</taxon>
        <taxon>Nannocystaceae</taxon>
        <taxon>Enhygromyxa</taxon>
    </lineage>
</organism>
<reference evidence="4 5" key="1">
    <citation type="submission" date="2018-03" db="EMBL/GenBank/DDBJ databases">
        <title>Draft Genome Sequences of the Obligatory Marine Myxobacteria Enhygromyxa salina SWB007.</title>
        <authorList>
            <person name="Poehlein A."/>
            <person name="Moghaddam J.A."/>
            <person name="Harms H."/>
            <person name="Alanjari M."/>
            <person name="Koenig G.M."/>
            <person name="Daniel R."/>
            <person name="Schaeberle T.F."/>
        </authorList>
    </citation>
    <scope>NUCLEOTIDE SEQUENCE [LARGE SCALE GENOMIC DNA]</scope>
    <source>
        <strain evidence="4 5">SWB007</strain>
    </source>
</reference>
<dbReference type="Gene3D" id="3.60.20.30">
    <property type="entry name" value="(Glycosyl)asparaginase"/>
    <property type="match status" value="1"/>
</dbReference>
<dbReference type="SUPFAM" id="SSF56235">
    <property type="entry name" value="N-terminal nucleophile aminohydrolases (Ntn hydrolases)"/>
    <property type="match status" value="1"/>
</dbReference>
<dbReference type="Pfam" id="PF01112">
    <property type="entry name" value="Asparaginase_2"/>
    <property type="match status" value="1"/>
</dbReference>
<proteinExistence type="predicted"/>
<feature type="site" description="Cleavage; by autolysis" evidence="3">
    <location>
        <begin position="167"/>
        <end position="168"/>
    </location>
</feature>
<evidence type="ECO:0000256" key="1">
    <source>
        <dbReference type="PIRSR" id="PIRSR600246-1"/>
    </source>
</evidence>
<dbReference type="InterPro" id="IPR029055">
    <property type="entry name" value="Ntn_hydrolases_N"/>
</dbReference>
<feature type="binding site" evidence="2">
    <location>
        <begin position="196"/>
        <end position="199"/>
    </location>
    <ligand>
        <name>substrate</name>
    </ligand>
</feature>
<keyword evidence="4" id="KW-0378">Hydrolase</keyword>
<comment type="caution">
    <text evidence="4">The sequence shown here is derived from an EMBL/GenBank/DDBJ whole genome shotgun (WGS) entry which is preliminary data.</text>
</comment>
<dbReference type="EMBL" id="PVNL01000057">
    <property type="protein sequence ID" value="PRQ07295.1"/>
    <property type="molecule type" value="Genomic_DNA"/>
</dbReference>
<dbReference type="GO" id="GO:0005737">
    <property type="term" value="C:cytoplasm"/>
    <property type="evidence" value="ECO:0007669"/>
    <property type="project" value="TreeGrafter"/>
</dbReference>
<evidence type="ECO:0000313" key="4">
    <source>
        <dbReference type="EMBL" id="PRQ07295.1"/>
    </source>
</evidence>
<dbReference type="InterPro" id="IPR000246">
    <property type="entry name" value="Peptidase_T2"/>
</dbReference>
<dbReference type="Proteomes" id="UP000238823">
    <property type="component" value="Unassembled WGS sequence"/>
</dbReference>
<dbReference type="GO" id="GO:0008798">
    <property type="term" value="F:beta-aspartyl-peptidase activity"/>
    <property type="evidence" value="ECO:0007669"/>
    <property type="project" value="UniProtKB-EC"/>
</dbReference>
<accession>A0A2S9YQB5</accession>
<sequence>MTAGLVLVHGGAGTNAADLHEAAVAGTRRAASLGLGRLIELGDREDACVEAAIAAVRSLEDDPAFNAGRGACMTSLGQFEVDAGIMRSRDRQSGAVASVHELADACELARAVMERSKHALLVGDGARRFAEACGVGRFGRELVWTEKAEQRYEQARLGQTSIDNRADTVGAIALDRRGQLCALGSTGGVLLKLPGRVGDTPLIGAGFYADATLGAALGTGVGEAIMGRVGCYELLRRAAAGVGIQAAAEQLCQEIHRDTGAAVGFIAVGPDGSVGMAHCSAHMSWALAREGVEVVGALTVGPAPSMPG</sequence>
<name>A0A2S9YQB5_9BACT</name>
<dbReference type="AlphaFoldDB" id="A0A2S9YQB5"/>
<gene>
    <name evidence="4" type="primary">iaaA_2</name>
    <name evidence="4" type="ORF">ENSA7_30050</name>
</gene>